<dbReference type="PANTHER" id="PTHR22683:SF1">
    <property type="entry name" value="TYPE VII SECRETION SYSTEM PROTEIN ESSC"/>
    <property type="match status" value="1"/>
</dbReference>
<dbReference type="CDD" id="cd01127">
    <property type="entry name" value="TrwB_TraG_TraD_VirD4"/>
    <property type="match status" value="1"/>
</dbReference>
<dbReference type="Pfam" id="PF01580">
    <property type="entry name" value="FtsK_SpoIIIE"/>
    <property type="match status" value="1"/>
</dbReference>
<feature type="compositionally biased region" description="Low complexity" evidence="4">
    <location>
        <begin position="382"/>
        <end position="411"/>
    </location>
</feature>
<evidence type="ECO:0000256" key="4">
    <source>
        <dbReference type="SAM" id="MobiDB-lite"/>
    </source>
</evidence>
<evidence type="ECO:0000313" key="6">
    <source>
        <dbReference type="EMBL" id="MBE7699573.1"/>
    </source>
</evidence>
<accession>A0A9D5U6T0</accession>
<comment type="caution">
    <text evidence="6">The sequence shown here is derived from an EMBL/GenBank/DDBJ whole genome shotgun (WGS) entry which is preliminary data.</text>
</comment>
<evidence type="ECO:0000256" key="3">
    <source>
        <dbReference type="PROSITE-ProRule" id="PRU00289"/>
    </source>
</evidence>
<evidence type="ECO:0000256" key="2">
    <source>
        <dbReference type="ARBA" id="ARBA00022840"/>
    </source>
</evidence>
<dbReference type="InterPro" id="IPR003593">
    <property type="entry name" value="AAA+_ATPase"/>
</dbReference>
<dbReference type="SMART" id="SM00382">
    <property type="entry name" value="AAA"/>
    <property type="match status" value="3"/>
</dbReference>
<evidence type="ECO:0000259" key="5">
    <source>
        <dbReference type="PROSITE" id="PS50901"/>
    </source>
</evidence>
<dbReference type="RefSeq" id="WP_193718875.1">
    <property type="nucleotide sequence ID" value="NZ_JACSPN010000004.1"/>
</dbReference>
<sequence length="1460" mass="149544">MRITVHPGVDLDVTPGHRLGDLRPELARVTCRPELASAPLVVDGVPLGEDHRVGTRPLLPGATLHAGQQGPPGRTHPTARTQAASASPAPAPEVAALRAAWHVAVLSGSGCGGLLPLSPRAPLVLGDGTGPSVVVTAVVPRRPWGARPREADLLPRVVVRVRGRTGARTAGRRRRAPGPRVRWEPPGRRARGALRGPARPWRPGHVLRVGTTTYDLRPRPHLEEWGVTSGLPAPEGPGPREGLGPSSLALAITPAVGSLALAASMRQPVFALLALVGPLTLVVPLLLARRRRGRSAGALAPVEGRGGSGATAVPPRALPGTERGAPAPGPDAARAPVLGHLLDRARYPQPCPADLMTGAVAAHHAAETSAPAPGVPGGRPRGAGAPPTTPVLGSAPTSAQAPVPVPAPAAQGARLPDGCVAVVGPREPRLAAARALLLAQVASGAEVVAVVPDDLAPCWSWLRWLPGSRRHPSGPLVRERQADRPVRDARVVVVEVPGEDGAPVAGLSAALEDWWARRDGPDRLILVAADGRAVPAWCRTVLDTTAQAWRLADGTVEPAPLVGVGESWAERYARHVAAAHRLGRWPDGTTAEASADRADPAHPGLAESVSLAALLEAPVTPACGPPAAWVGARWDAAGGAPRPGLAVPLGTDAQGGTVHLDLVRDGPHALVSGTTGAGKSELLQSLVLGLALTTSPRDLAITLVDFKGGAGFGRCVHLPHVVGQVTDLEPGLAGRALAGLRAELRRREHVVAEAGARALDDLPAGVLPRLVVVVDEFRALADDLPEFLPGLLRLAAQGRSLGVHLVLATQRPAGAVTADMRANISLRLALRQIDPGDSRDVIDAPHAALIPANRPGRVVLRRGNEPPLAVQGAHAGTLPTTRAARVRPAERWGSVTALAPGPTADPTDVVSLLVDATVEAASRASLPAHAAPWLPALPGRVRPSDLPGRALPGRASRHELPLALSDLPDEQRRGTVVWRPGDGHLAVVGRPRSGRSTALRSVAVAGLDRGWDVHVVAEAADLVEGLRDHPRCGTLVPLHDPRRVARLVDLLLRREGGPPTLVVVDDVEDLRSSLARLPQGAGDGVLGRLLGEGPARGLHVAVAGSSPGLAGLAQRVGPRLVLCSDAVPDDVAHGVPSRFAGRGGRPGRAVWLGPGGPVECQVVVDTFPAPEARAAGDAVPDDAAPDDGAGRGLPLRLLPLPRHAPGAGIPDRPGPPQESDARAGHVVVGLGGDHAGPVHLDVARGALVVGPSGSGRSSALLLLADHARATGRLRAVLSRDDRFERLVRHDGVGTGEAPAGGPAGRRLVTAVGLLPPHEVTAALRSLPQTGLVPGDVVVVDDLDLVAQSSPVEAEVLTELARAGVVLLASASTTAAATAHRGPVAEVRGRQSGLVLAPEERGSGDVFGRSLGTVVDPDGGTPGRAVAVRGGELVPVQVTAPTVVGPPAAAGTIPVPRAGPS</sequence>
<feature type="region of interest" description="Disordered" evidence="4">
    <location>
        <begin position="1173"/>
        <end position="1222"/>
    </location>
</feature>
<feature type="compositionally biased region" description="Low complexity" evidence="4">
    <location>
        <begin position="78"/>
        <end position="90"/>
    </location>
</feature>
<dbReference type="Gene3D" id="3.40.50.300">
    <property type="entry name" value="P-loop containing nucleotide triphosphate hydrolases"/>
    <property type="match status" value="3"/>
</dbReference>
<evidence type="ECO:0000313" key="7">
    <source>
        <dbReference type="Proteomes" id="UP000822993"/>
    </source>
</evidence>
<feature type="compositionally biased region" description="Basic residues" evidence="4">
    <location>
        <begin position="165"/>
        <end position="177"/>
    </location>
</feature>
<dbReference type="GO" id="GO:0003677">
    <property type="term" value="F:DNA binding"/>
    <property type="evidence" value="ECO:0007669"/>
    <property type="project" value="InterPro"/>
</dbReference>
<feature type="region of interest" description="Disordered" evidence="4">
    <location>
        <begin position="165"/>
        <end position="197"/>
    </location>
</feature>
<feature type="region of interest" description="Disordered" evidence="4">
    <location>
        <begin position="295"/>
        <end position="330"/>
    </location>
</feature>
<organism evidence="6 7">
    <name type="scientific">Oerskovia douganii</name>
    <dbReference type="NCBI Taxonomy" id="2762210"/>
    <lineage>
        <taxon>Bacteria</taxon>
        <taxon>Bacillati</taxon>
        <taxon>Actinomycetota</taxon>
        <taxon>Actinomycetes</taxon>
        <taxon>Micrococcales</taxon>
        <taxon>Cellulomonadaceae</taxon>
        <taxon>Oerskovia</taxon>
    </lineage>
</organism>
<feature type="region of interest" description="Disordered" evidence="4">
    <location>
        <begin position="57"/>
        <end position="90"/>
    </location>
</feature>
<keyword evidence="1 3" id="KW-0547">Nucleotide-binding</keyword>
<dbReference type="SUPFAM" id="SSF52540">
    <property type="entry name" value="P-loop containing nucleoside triphosphate hydrolases"/>
    <property type="match status" value="3"/>
</dbReference>
<dbReference type="PANTHER" id="PTHR22683">
    <property type="entry name" value="SPORULATION PROTEIN RELATED"/>
    <property type="match status" value="1"/>
</dbReference>
<proteinExistence type="predicted"/>
<protein>
    <recommendedName>
        <fullName evidence="5">FtsK domain-containing protein</fullName>
    </recommendedName>
</protein>
<keyword evidence="7" id="KW-1185">Reference proteome</keyword>
<name>A0A9D5U6T0_9CELL</name>
<dbReference type="InterPro" id="IPR050206">
    <property type="entry name" value="FtsK/SpoIIIE/SftA"/>
</dbReference>
<feature type="domain" description="FtsK" evidence="5">
    <location>
        <begin position="655"/>
        <end position="839"/>
    </location>
</feature>
<dbReference type="EMBL" id="JACSPN010000004">
    <property type="protein sequence ID" value="MBE7699573.1"/>
    <property type="molecule type" value="Genomic_DNA"/>
</dbReference>
<dbReference type="Proteomes" id="UP000822993">
    <property type="component" value="Unassembled WGS sequence"/>
</dbReference>
<reference evidence="6 7" key="1">
    <citation type="submission" date="2020-08" db="EMBL/GenBank/DDBJ databases">
        <title>A Genomic Blueprint of the Chicken Gut Microbiome.</title>
        <authorList>
            <person name="Gilroy R."/>
            <person name="Ravi A."/>
            <person name="Getino M."/>
            <person name="Pursley I."/>
            <person name="Horton D.L."/>
            <person name="Alikhan N.-F."/>
            <person name="Baker D."/>
            <person name="Gharbi K."/>
            <person name="Hall N."/>
            <person name="Watson M."/>
            <person name="Adriaenssens E.M."/>
            <person name="Foster-Nyarko E."/>
            <person name="Jarju S."/>
            <person name="Secka A."/>
            <person name="Antonio M."/>
            <person name="Oren A."/>
            <person name="Chaudhuri R."/>
            <person name="La Ragione R.M."/>
            <person name="Hildebrand F."/>
            <person name="Pallen M.J."/>
        </authorList>
    </citation>
    <scope>NUCLEOTIDE SEQUENCE [LARGE SCALE GENOMIC DNA]</scope>
    <source>
        <strain evidence="6 7">Sa1BUA8</strain>
    </source>
</reference>
<feature type="region of interest" description="Disordered" evidence="4">
    <location>
        <begin position="364"/>
        <end position="411"/>
    </location>
</feature>
<dbReference type="InterPro" id="IPR002543">
    <property type="entry name" value="FtsK_dom"/>
</dbReference>
<dbReference type="InterPro" id="IPR027417">
    <property type="entry name" value="P-loop_NTPase"/>
</dbReference>
<dbReference type="GO" id="GO:0005524">
    <property type="term" value="F:ATP binding"/>
    <property type="evidence" value="ECO:0007669"/>
    <property type="project" value="UniProtKB-UniRule"/>
</dbReference>
<gene>
    <name evidence="6" type="ORF">H9623_04525</name>
</gene>
<dbReference type="PROSITE" id="PS50901">
    <property type="entry name" value="FTSK"/>
    <property type="match status" value="1"/>
</dbReference>
<keyword evidence="2 3" id="KW-0067">ATP-binding</keyword>
<feature type="binding site" evidence="3">
    <location>
        <begin position="673"/>
        <end position="680"/>
    </location>
    <ligand>
        <name>ATP</name>
        <dbReference type="ChEBI" id="CHEBI:30616"/>
    </ligand>
</feature>
<feature type="compositionally biased region" description="Low complexity" evidence="4">
    <location>
        <begin position="1192"/>
        <end position="1208"/>
    </location>
</feature>
<evidence type="ECO:0000256" key="1">
    <source>
        <dbReference type="ARBA" id="ARBA00022741"/>
    </source>
</evidence>